<dbReference type="PANTHER" id="PTHR47926:SF437">
    <property type="entry name" value="PENTACOTRIPEPTIDE-REPEAT REGION OF PRORP DOMAIN-CONTAINING PROTEIN"/>
    <property type="match status" value="1"/>
</dbReference>
<evidence type="ECO:0000313" key="4">
    <source>
        <dbReference type="EMBL" id="KAI5344974.1"/>
    </source>
</evidence>
<evidence type="ECO:0008006" key="6">
    <source>
        <dbReference type="Google" id="ProtNLM"/>
    </source>
</evidence>
<feature type="repeat" description="PPR" evidence="2">
    <location>
        <begin position="72"/>
        <end position="106"/>
    </location>
</feature>
<sequence>MSIALDGVTVVSILPAIADLGALDLGRWVHKLVQRKKLDRVINICTALIDMYSKCGETTEAKRLFDEMPEKETASWNALINGFAVNGHGKEALEGFLEMQCKKFMPNNITFIGVLSACNHCGLVEEGKRWFKGMEGFGLILQIEHYGCTVDLLGRAGCLEEVEKLIESMPYDANGIILSSFLFACGHSEDVTRANKVLKKAVKVEPWNDGNYVMLRNLYAGKRRWSDAEEIKRLMRKNQANKEVGCSVIEVDGRIKEFVAGDRVHAYFEAIHFTLRQTWKHLMGKPSAEMFTFAMGRKISEILRSSTSPLLVLYQAVFKQWKKAKEEDRENLLIEFLKKNVKLGKVDDTTTTMITGILIPQMAMAAKRTVEIVLQLKMIEAIPDILFIPSAAVLVLIYASNSIRNRDGVTISDVLFVISEMLALIYAKISNMMTYSWIFQHHPPAADGTRAKRTGSASASRTGPSPTLAVTPAAEKRQFSPGFRSNFAGSELLPPVTDSDE</sequence>
<dbReference type="InterPro" id="IPR046848">
    <property type="entry name" value="E_motif"/>
</dbReference>
<feature type="region of interest" description="Disordered" evidence="3">
    <location>
        <begin position="448"/>
        <end position="501"/>
    </location>
</feature>
<keyword evidence="5" id="KW-1185">Reference proteome</keyword>
<name>A0AAD4WLS1_PRUDU</name>
<comment type="caution">
    <text evidence="4">The sequence shown here is derived from an EMBL/GenBank/DDBJ whole genome shotgun (WGS) entry which is preliminary data.</text>
</comment>
<organism evidence="4 5">
    <name type="scientific">Prunus dulcis</name>
    <name type="common">Almond</name>
    <name type="synonym">Amygdalus dulcis</name>
    <dbReference type="NCBI Taxonomy" id="3755"/>
    <lineage>
        <taxon>Eukaryota</taxon>
        <taxon>Viridiplantae</taxon>
        <taxon>Streptophyta</taxon>
        <taxon>Embryophyta</taxon>
        <taxon>Tracheophyta</taxon>
        <taxon>Spermatophyta</taxon>
        <taxon>Magnoliopsida</taxon>
        <taxon>eudicotyledons</taxon>
        <taxon>Gunneridae</taxon>
        <taxon>Pentapetalae</taxon>
        <taxon>rosids</taxon>
        <taxon>fabids</taxon>
        <taxon>Rosales</taxon>
        <taxon>Rosaceae</taxon>
        <taxon>Amygdaloideae</taxon>
        <taxon>Amygdaleae</taxon>
        <taxon>Prunus</taxon>
    </lineage>
</organism>
<dbReference type="Pfam" id="PF01535">
    <property type="entry name" value="PPR"/>
    <property type="match status" value="2"/>
</dbReference>
<dbReference type="AlphaFoldDB" id="A0AAD4WLS1"/>
<evidence type="ECO:0000256" key="2">
    <source>
        <dbReference type="PROSITE-ProRule" id="PRU00708"/>
    </source>
</evidence>
<feature type="repeat" description="PPR" evidence="2">
    <location>
        <begin position="41"/>
        <end position="71"/>
    </location>
</feature>
<dbReference type="Gene3D" id="1.25.40.10">
    <property type="entry name" value="Tetratricopeptide repeat domain"/>
    <property type="match status" value="2"/>
</dbReference>
<dbReference type="PANTHER" id="PTHR47926">
    <property type="entry name" value="PENTATRICOPEPTIDE REPEAT-CONTAINING PROTEIN"/>
    <property type="match status" value="1"/>
</dbReference>
<protein>
    <recommendedName>
        <fullName evidence="6">Pentatricopeptide repeat-containing protein</fullName>
    </recommendedName>
</protein>
<evidence type="ECO:0000313" key="5">
    <source>
        <dbReference type="Proteomes" id="UP001054821"/>
    </source>
</evidence>
<dbReference type="Pfam" id="PF13041">
    <property type="entry name" value="PPR_2"/>
    <property type="match status" value="1"/>
</dbReference>
<keyword evidence="1" id="KW-0677">Repeat</keyword>
<dbReference type="InterPro" id="IPR002885">
    <property type="entry name" value="PPR_rpt"/>
</dbReference>
<dbReference type="PROSITE" id="PS51375">
    <property type="entry name" value="PPR"/>
    <property type="match status" value="2"/>
</dbReference>
<accession>A0AAD4WLS1</accession>
<evidence type="ECO:0000256" key="1">
    <source>
        <dbReference type="ARBA" id="ARBA00022737"/>
    </source>
</evidence>
<dbReference type="Proteomes" id="UP001054821">
    <property type="component" value="Chromosome 2"/>
</dbReference>
<dbReference type="InterPro" id="IPR046960">
    <property type="entry name" value="PPR_At4g14850-like_plant"/>
</dbReference>
<dbReference type="EMBL" id="JAJFAZ020000002">
    <property type="protein sequence ID" value="KAI5344974.1"/>
    <property type="molecule type" value="Genomic_DNA"/>
</dbReference>
<dbReference type="GO" id="GO:0009451">
    <property type="term" value="P:RNA modification"/>
    <property type="evidence" value="ECO:0007669"/>
    <property type="project" value="InterPro"/>
</dbReference>
<reference evidence="4 5" key="1">
    <citation type="journal article" date="2022" name="G3 (Bethesda)">
        <title>Whole-genome sequence and methylome profiling of the almond [Prunus dulcis (Mill.) D.A. Webb] cultivar 'Nonpareil'.</title>
        <authorList>
            <person name="D'Amico-Willman K.M."/>
            <person name="Ouma W.Z."/>
            <person name="Meulia T."/>
            <person name="Sideli G.M."/>
            <person name="Gradziel T.M."/>
            <person name="Fresnedo-Ramirez J."/>
        </authorList>
    </citation>
    <scope>NUCLEOTIDE SEQUENCE [LARGE SCALE GENOMIC DNA]</scope>
    <source>
        <strain evidence="4">Clone GOH B32 T37-40</strain>
    </source>
</reference>
<dbReference type="InterPro" id="IPR011990">
    <property type="entry name" value="TPR-like_helical_dom_sf"/>
</dbReference>
<evidence type="ECO:0000256" key="3">
    <source>
        <dbReference type="SAM" id="MobiDB-lite"/>
    </source>
</evidence>
<dbReference type="GO" id="GO:0003723">
    <property type="term" value="F:RNA binding"/>
    <property type="evidence" value="ECO:0007669"/>
    <property type="project" value="InterPro"/>
</dbReference>
<dbReference type="NCBIfam" id="TIGR00756">
    <property type="entry name" value="PPR"/>
    <property type="match status" value="2"/>
</dbReference>
<gene>
    <name evidence="4" type="ORF">L3X38_012851</name>
</gene>
<feature type="compositionally biased region" description="Polar residues" evidence="3">
    <location>
        <begin position="455"/>
        <end position="465"/>
    </location>
</feature>
<proteinExistence type="predicted"/>
<dbReference type="Pfam" id="PF20431">
    <property type="entry name" value="E_motif"/>
    <property type="match status" value="1"/>
</dbReference>
<dbReference type="FunFam" id="1.25.40.10:FF:000184">
    <property type="entry name" value="Pentatricopeptide repeat-containing protein, chloroplastic"/>
    <property type="match status" value="1"/>
</dbReference>